<organism evidence="2 3">
    <name type="scientific">Alsobacter ponti</name>
    <dbReference type="NCBI Taxonomy" id="2962936"/>
    <lineage>
        <taxon>Bacteria</taxon>
        <taxon>Pseudomonadati</taxon>
        <taxon>Pseudomonadota</taxon>
        <taxon>Alphaproteobacteria</taxon>
        <taxon>Hyphomicrobiales</taxon>
        <taxon>Alsobacteraceae</taxon>
        <taxon>Alsobacter</taxon>
    </lineage>
</organism>
<sequence>MSGSDSASLVRYSAVTRAHRAIIFMDVVESVRLVEEDEAGFLGRWLALVETIRSDILAPLNGRLIKSLGDGLLLDFSDVRSAVTAAFAIRDVAQRLNEGLPVNARIHLRAGIETSDVVLDQNDIYGRGVNRAARLVTLAGPDQIVISAAVRDGLTADLDADIEDLGDCYLKHLAQPVRAYRIGPPGPNPVSEPAYFFTELLPSLAIVPFITRDSDQNDLLGEVVAEELIRDLSRSTELNLVSRLSTTAFRGRGATLEQIRANLQADYVLSGEYRTSGQSITIDTELADCKTGQIVLTTRQKGKVAGLLGGRREMIDHIAADVNKAVMKRELQRAQSQALPTLTSYTLLIAAIALMHRLSASDFDSAKALLDELVERGRRQAIPQAWLANWHVLRVQQGWSDDPDRDAQMALQCTKQALDSDPTCSLALAVDGFVHTNLLRRLDVARERYDLALRNNPNDPLAWSLKGTLHAFMGEGPQAMTCTRRALRLSPLDPRRWFYDSLAASACISARQYDAAVQLARRSLRANRNHTSTLRVLSVAQWQLGDHDGARATTRELLRLDPQLTVQGWLARAPSSPFWVGQEFAQVLGMTGVPD</sequence>
<dbReference type="PANTHER" id="PTHR12558:SF33">
    <property type="entry name" value="BLL7664 PROTEIN"/>
    <property type="match status" value="1"/>
</dbReference>
<dbReference type="Pfam" id="PF00211">
    <property type="entry name" value="Guanylate_cyc"/>
    <property type="match status" value="1"/>
</dbReference>
<comment type="caution">
    <text evidence="2">The sequence shown here is derived from an EMBL/GenBank/DDBJ whole genome shotgun (WGS) entry which is preliminary data.</text>
</comment>
<keyword evidence="3" id="KW-1185">Reference proteome</keyword>
<accession>A0ABT1LFC4</accession>
<feature type="domain" description="Guanylate cyclase" evidence="1">
    <location>
        <begin position="21"/>
        <end position="136"/>
    </location>
</feature>
<name>A0ABT1LFC4_9HYPH</name>
<reference evidence="2 3" key="1">
    <citation type="submission" date="2022-07" db="EMBL/GenBank/DDBJ databases">
        <authorList>
            <person name="Li W.-J."/>
            <person name="Deng Q.-Q."/>
        </authorList>
    </citation>
    <scope>NUCLEOTIDE SEQUENCE [LARGE SCALE GENOMIC DNA]</scope>
    <source>
        <strain evidence="2 3">SYSU M60028</strain>
    </source>
</reference>
<dbReference type="PROSITE" id="PS50125">
    <property type="entry name" value="GUANYLATE_CYCLASE_2"/>
    <property type="match status" value="1"/>
</dbReference>
<dbReference type="InterPro" id="IPR001054">
    <property type="entry name" value="A/G_cyclase"/>
</dbReference>
<dbReference type="Proteomes" id="UP001205890">
    <property type="component" value="Unassembled WGS sequence"/>
</dbReference>
<dbReference type="Gene3D" id="3.40.50.10070">
    <property type="entry name" value="TolB, N-terminal domain"/>
    <property type="match status" value="1"/>
</dbReference>
<dbReference type="SUPFAM" id="SSF48452">
    <property type="entry name" value="TPR-like"/>
    <property type="match status" value="1"/>
</dbReference>
<dbReference type="InterPro" id="IPR029787">
    <property type="entry name" value="Nucleotide_cyclase"/>
</dbReference>
<dbReference type="Gene3D" id="1.25.40.10">
    <property type="entry name" value="Tetratricopeptide repeat domain"/>
    <property type="match status" value="2"/>
</dbReference>
<dbReference type="SUPFAM" id="SSF55073">
    <property type="entry name" value="Nucleotide cyclase"/>
    <property type="match status" value="1"/>
</dbReference>
<evidence type="ECO:0000313" key="2">
    <source>
        <dbReference type="EMBL" id="MCP8940197.1"/>
    </source>
</evidence>
<evidence type="ECO:0000313" key="3">
    <source>
        <dbReference type="Proteomes" id="UP001205890"/>
    </source>
</evidence>
<proteinExistence type="predicted"/>
<gene>
    <name evidence="2" type="ORF">NK718_16855</name>
</gene>
<dbReference type="RefSeq" id="WP_254744650.1">
    <property type="nucleotide sequence ID" value="NZ_JANCLU010000018.1"/>
</dbReference>
<dbReference type="CDD" id="cd07302">
    <property type="entry name" value="CHD"/>
    <property type="match status" value="1"/>
</dbReference>
<dbReference type="EMBL" id="JANCLU010000018">
    <property type="protein sequence ID" value="MCP8940197.1"/>
    <property type="molecule type" value="Genomic_DNA"/>
</dbReference>
<protein>
    <recommendedName>
        <fullName evidence="1">Guanylate cyclase domain-containing protein</fullName>
    </recommendedName>
</protein>
<dbReference type="Pfam" id="PF13432">
    <property type="entry name" value="TPR_16"/>
    <property type="match status" value="1"/>
</dbReference>
<dbReference type="PANTHER" id="PTHR12558">
    <property type="entry name" value="CELL DIVISION CYCLE 16,23,27"/>
    <property type="match status" value="1"/>
</dbReference>
<evidence type="ECO:0000259" key="1">
    <source>
        <dbReference type="PROSITE" id="PS50125"/>
    </source>
</evidence>
<dbReference type="InterPro" id="IPR011990">
    <property type="entry name" value="TPR-like_helical_dom_sf"/>
</dbReference>
<dbReference type="Gene3D" id="3.30.70.1230">
    <property type="entry name" value="Nucleotide cyclase"/>
    <property type="match status" value="1"/>
</dbReference>